<dbReference type="InterPro" id="IPR015943">
    <property type="entry name" value="WD40/YVTN_repeat-like_dom_sf"/>
</dbReference>
<evidence type="ECO:0000256" key="6">
    <source>
        <dbReference type="PROSITE-ProRule" id="PRU00175"/>
    </source>
</evidence>
<dbReference type="GO" id="GO:0005524">
    <property type="term" value="F:ATP binding"/>
    <property type="evidence" value="ECO:0007669"/>
    <property type="project" value="InterPro"/>
</dbReference>
<reference evidence="11 12" key="1">
    <citation type="submission" date="2019-09" db="EMBL/GenBank/DDBJ databases">
        <title>A chromosome-level genome assembly of the Chinese tupelo Nyssa sinensis.</title>
        <authorList>
            <person name="Yang X."/>
            <person name="Kang M."/>
            <person name="Yang Y."/>
            <person name="Xiong H."/>
            <person name="Wang M."/>
            <person name="Zhang Z."/>
            <person name="Wang Z."/>
            <person name="Wu H."/>
            <person name="Ma T."/>
            <person name="Liu J."/>
            <person name="Xi Z."/>
        </authorList>
    </citation>
    <scope>NUCLEOTIDE SEQUENCE [LARGE SCALE GENOMIC DNA]</scope>
    <source>
        <strain evidence="11">J267</strain>
        <tissue evidence="11">Leaf</tissue>
    </source>
</reference>
<name>A0A5J5BTM7_9ASTE</name>
<dbReference type="GO" id="GO:0008270">
    <property type="term" value="F:zinc ion binding"/>
    <property type="evidence" value="ECO:0007669"/>
    <property type="project" value="UniProtKB-KW"/>
</dbReference>
<evidence type="ECO:0000313" key="12">
    <source>
        <dbReference type="Proteomes" id="UP000325577"/>
    </source>
</evidence>
<dbReference type="EMBL" id="CM018032">
    <property type="protein sequence ID" value="KAA8546443.1"/>
    <property type="molecule type" value="Genomic_DNA"/>
</dbReference>
<evidence type="ECO:0000256" key="4">
    <source>
        <dbReference type="ARBA" id="ARBA00022771"/>
    </source>
</evidence>
<dbReference type="InterPro" id="IPR011009">
    <property type="entry name" value="Kinase-like_dom_sf"/>
</dbReference>
<dbReference type="Pfam" id="PF13445">
    <property type="entry name" value="zf-RING_UBOX"/>
    <property type="match status" value="1"/>
</dbReference>
<evidence type="ECO:0008006" key="13">
    <source>
        <dbReference type="Google" id="ProtNLM"/>
    </source>
</evidence>
<dbReference type="InterPro" id="IPR020472">
    <property type="entry name" value="WD40_PAC1"/>
</dbReference>
<sequence>MEPLELPECPVCLQTYGGESTTPRVIACGHSVCEACLTQLPKPFPFTIRCPECNQLVKYPHPQGPSALPKNIDLLRLSSLLQNPNLGDSQKPRKPNKQSSPKNEHQFIPNLWPREFYSNWKDWVVPNDAVLVEPSVDDGLCAVLLGRIVNSSDPLGSPILCLLKENQMVSLVRVGCSSHESDSKFKYSYIAKILQALYGMKEAERAELGLILRASCSSPCRICKVYGFWYNSDNRCVYMVCERYKGALGEKLGDLANGVVGGDENNGLLDTSNFAMIGMEICESVSGLNSKGLVTGCLALSCFNFDDVGHVYVDFNEVLAMGRRVRRIIAEAVSGKQKIDEKAVEVCLLNFVLKTHVFVSPELFLELLQKEGIDLGSGSSRYAAGHGSDVWSLACVLLWLLIGKPFTEEMCNYLHCLILSVSDDKGFDFMGIYTGWMEKVSTLLETKLGSEFVSLQEILGKCLNFDPISRPVVTDLWKYIRMLILKPNFDILVSSEQMVIQENTGHCLVLGEVCQLSKETNKGADRQIIHGLPGGEENSGADVIQVGEVRVDNLVEGLSGGHVKCIDLKGHLACITGLAVGGGFLFSSSFDKTVHVWSLQDFTHVHSFRGHENKVMAVAFVNEEPPLCISGDSGGGIFIWGISIPFGQEPIKKWCEQNDWRYTGIHALATSGNQYLYTGSGDKSIKAWSLKDYTLSSTMNGHKSVVSTLAVCDGVLYSGSWDGTIRLWSLNDHSPLTLLGDDAPGNVISVLSIAVDRQMLVVAHENGSIKIWKNDVLMKSIEGHKGAIFSVGMEGKWLFSGGWDKTLNVQELSGDDFGIDAIPIGSIACDAVITALLYWQGKLLVGHADRLIKVYCCGS</sequence>
<dbReference type="PROSITE" id="PS50011">
    <property type="entry name" value="PROTEIN_KINASE_DOM"/>
    <property type="match status" value="1"/>
</dbReference>
<dbReference type="SMART" id="SM00184">
    <property type="entry name" value="RING"/>
    <property type="match status" value="1"/>
</dbReference>
<dbReference type="Gene3D" id="2.130.10.10">
    <property type="entry name" value="YVTN repeat-like/Quinoprotein amine dehydrogenase"/>
    <property type="match status" value="2"/>
</dbReference>
<feature type="region of interest" description="Disordered" evidence="8">
    <location>
        <begin position="83"/>
        <end position="105"/>
    </location>
</feature>
<dbReference type="SUPFAM" id="SSF56112">
    <property type="entry name" value="Protein kinase-like (PK-like)"/>
    <property type="match status" value="1"/>
</dbReference>
<dbReference type="Gene3D" id="1.10.510.10">
    <property type="entry name" value="Transferase(Phosphotransferase) domain 1"/>
    <property type="match status" value="1"/>
</dbReference>
<protein>
    <recommendedName>
        <fullName evidence="13">RING-type domain-containing protein</fullName>
    </recommendedName>
</protein>
<dbReference type="Gene3D" id="3.30.40.10">
    <property type="entry name" value="Zinc/RING finger domain, C3HC4 (zinc finger)"/>
    <property type="match status" value="1"/>
</dbReference>
<dbReference type="InterPro" id="IPR017907">
    <property type="entry name" value="Znf_RING_CS"/>
</dbReference>
<dbReference type="Proteomes" id="UP000325577">
    <property type="component" value="Linkage Group LG1"/>
</dbReference>
<dbReference type="PRINTS" id="PR00320">
    <property type="entry name" value="GPROTEINBRPT"/>
</dbReference>
<accession>A0A5J5BTM7</accession>
<dbReference type="SUPFAM" id="SSF57850">
    <property type="entry name" value="RING/U-box"/>
    <property type="match status" value="1"/>
</dbReference>
<dbReference type="PANTHER" id="PTHR44489">
    <property type="match status" value="1"/>
</dbReference>
<keyword evidence="5" id="KW-0862">Zinc</keyword>
<organism evidence="11 12">
    <name type="scientific">Nyssa sinensis</name>
    <dbReference type="NCBI Taxonomy" id="561372"/>
    <lineage>
        <taxon>Eukaryota</taxon>
        <taxon>Viridiplantae</taxon>
        <taxon>Streptophyta</taxon>
        <taxon>Embryophyta</taxon>
        <taxon>Tracheophyta</taxon>
        <taxon>Spermatophyta</taxon>
        <taxon>Magnoliopsida</taxon>
        <taxon>eudicotyledons</taxon>
        <taxon>Gunneridae</taxon>
        <taxon>Pentapetalae</taxon>
        <taxon>asterids</taxon>
        <taxon>Cornales</taxon>
        <taxon>Nyssaceae</taxon>
        <taxon>Nyssa</taxon>
    </lineage>
</organism>
<dbReference type="PANTHER" id="PTHR44489:SF11">
    <property type="entry name" value="WD REPEAT DOMAIN 86"/>
    <property type="match status" value="1"/>
</dbReference>
<keyword evidence="3" id="KW-0677">Repeat</keyword>
<dbReference type="GO" id="GO:0004672">
    <property type="term" value="F:protein kinase activity"/>
    <property type="evidence" value="ECO:0007669"/>
    <property type="project" value="InterPro"/>
</dbReference>
<dbReference type="AlphaFoldDB" id="A0A5J5BTM7"/>
<gene>
    <name evidence="11" type="ORF">F0562_002818</name>
</gene>
<dbReference type="PROSITE" id="PS50089">
    <property type="entry name" value="ZF_RING_2"/>
    <property type="match status" value="1"/>
</dbReference>
<feature type="repeat" description="WD" evidence="7">
    <location>
        <begin position="568"/>
        <end position="607"/>
    </location>
</feature>
<dbReference type="Pfam" id="PF00400">
    <property type="entry name" value="WD40"/>
    <property type="match status" value="4"/>
</dbReference>
<evidence type="ECO:0000256" key="2">
    <source>
        <dbReference type="ARBA" id="ARBA00022723"/>
    </source>
</evidence>
<dbReference type="SMART" id="SM00220">
    <property type="entry name" value="S_TKc"/>
    <property type="match status" value="1"/>
</dbReference>
<dbReference type="SMART" id="SM00320">
    <property type="entry name" value="WD40"/>
    <property type="match status" value="6"/>
</dbReference>
<evidence type="ECO:0000256" key="7">
    <source>
        <dbReference type="PROSITE-ProRule" id="PRU00221"/>
    </source>
</evidence>
<keyword evidence="2" id="KW-0479">Metal-binding</keyword>
<feature type="domain" description="RING-type" evidence="10">
    <location>
        <begin position="9"/>
        <end position="54"/>
    </location>
</feature>
<dbReference type="CDD" id="cd16587">
    <property type="entry name" value="RING-HC_TRIM32_C-VII"/>
    <property type="match status" value="1"/>
</dbReference>
<dbReference type="InterPro" id="IPR044715">
    <property type="entry name" value="WDR86-like"/>
</dbReference>
<keyword evidence="12" id="KW-1185">Reference proteome</keyword>
<dbReference type="InterPro" id="IPR036322">
    <property type="entry name" value="WD40_repeat_dom_sf"/>
</dbReference>
<dbReference type="InterPro" id="IPR000719">
    <property type="entry name" value="Prot_kinase_dom"/>
</dbReference>
<dbReference type="PROSITE" id="PS00518">
    <property type="entry name" value="ZF_RING_1"/>
    <property type="match status" value="1"/>
</dbReference>
<evidence type="ECO:0000256" key="5">
    <source>
        <dbReference type="ARBA" id="ARBA00022833"/>
    </source>
</evidence>
<evidence type="ECO:0000256" key="3">
    <source>
        <dbReference type="ARBA" id="ARBA00022737"/>
    </source>
</evidence>
<proteinExistence type="predicted"/>
<keyword evidence="1 7" id="KW-0853">WD repeat</keyword>
<evidence type="ECO:0000256" key="1">
    <source>
        <dbReference type="ARBA" id="ARBA00022574"/>
    </source>
</evidence>
<dbReference type="PROSITE" id="PS50082">
    <property type="entry name" value="WD_REPEATS_2"/>
    <property type="match status" value="2"/>
</dbReference>
<evidence type="ECO:0000259" key="9">
    <source>
        <dbReference type="PROSITE" id="PS50011"/>
    </source>
</evidence>
<dbReference type="InterPro" id="IPR013083">
    <property type="entry name" value="Znf_RING/FYVE/PHD"/>
</dbReference>
<evidence type="ECO:0000256" key="8">
    <source>
        <dbReference type="SAM" id="MobiDB-lite"/>
    </source>
</evidence>
<feature type="domain" description="Protein kinase" evidence="9">
    <location>
        <begin position="149"/>
        <end position="482"/>
    </location>
</feature>
<dbReference type="InterPro" id="IPR001680">
    <property type="entry name" value="WD40_rpt"/>
</dbReference>
<dbReference type="PROSITE" id="PS50294">
    <property type="entry name" value="WD_REPEATS_REGION"/>
    <property type="match status" value="1"/>
</dbReference>
<keyword evidence="4 6" id="KW-0863">Zinc-finger</keyword>
<dbReference type="InterPro" id="IPR027370">
    <property type="entry name" value="Znf-RING_euk"/>
</dbReference>
<dbReference type="InterPro" id="IPR001841">
    <property type="entry name" value="Znf_RING"/>
</dbReference>
<evidence type="ECO:0000313" key="11">
    <source>
        <dbReference type="EMBL" id="KAA8546443.1"/>
    </source>
</evidence>
<feature type="repeat" description="WD" evidence="7">
    <location>
        <begin position="699"/>
        <end position="738"/>
    </location>
</feature>
<dbReference type="SUPFAM" id="SSF50978">
    <property type="entry name" value="WD40 repeat-like"/>
    <property type="match status" value="1"/>
</dbReference>
<evidence type="ECO:0000259" key="10">
    <source>
        <dbReference type="PROSITE" id="PS50089"/>
    </source>
</evidence>
<dbReference type="OrthoDB" id="674604at2759"/>